<dbReference type="InterPro" id="IPR053256">
    <property type="entry name" value="Kelch_repeat-containing"/>
</dbReference>
<comment type="caution">
    <text evidence="2">The sequence shown here is derived from an EMBL/GenBank/DDBJ whole genome shotgun (WGS) entry which is preliminary data.</text>
</comment>
<dbReference type="AlphaFoldDB" id="A0A8K0HZS9"/>
<keyword evidence="3" id="KW-1185">Reference proteome</keyword>
<dbReference type="EMBL" id="CM017873">
    <property type="protein sequence ID" value="KAG1331336.1"/>
    <property type="molecule type" value="Genomic_DNA"/>
</dbReference>
<gene>
    <name evidence="2" type="ORF">COCNU_02G013040</name>
</gene>
<accession>A0A8K0HZS9</accession>
<dbReference type="OrthoDB" id="1680014at2759"/>
<feature type="region of interest" description="Disordered" evidence="1">
    <location>
        <begin position="1"/>
        <end position="27"/>
    </location>
</feature>
<name>A0A8K0HZS9_COCNU</name>
<reference evidence="2" key="1">
    <citation type="journal article" date="2017" name="Gigascience">
        <title>The genome draft of coconut (Cocos nucifera).</title>
        <authorList>
            <person name="Xiao Y."/>
            <person name="Xu P."/>
            <person name="Fan H."/>
            <person name="Baudouin L."/>
            <person name="Xia W."/>
            <person name="Bocs S."/>
            <person name="Xu J."/>
            <person name="Li Q."/>
            <person name="Guo A."/>
            <person name="Zhou L."/>
            <person name="Li J."/>
            <person name="Wu Y."/>
            <person name="Ma Z."/>
            <person name="Armero A."/>
            <person name="Issali A.E."/>
            <person name="Liu N."/>
            <person name="Peng M."/>
            <person name="Yang Y."/>
        </authorList>
    </citation>
    <scope>NUCLEOTIDE SEQUENCE</scope>
    <source>
        <tissue evidence="2">Spear leaf of Hainan Tall coconut</tissue>
    </source>
</reference>
<sequence>MSLDSVPSLGSLPDKQVNRTSKKVDKSTVPKDLNVTFARLDGAAIQIKNLLYMWLPDHVVYGDIYMLGVKLKQLPPMPKPDLHIEFAWANVNNSIIIVRGTTEKHAATKKMLLVGEVFQFNLDTLV</sequence>
<reference evidence="2" key="2">
    <citation type="submission" date="2019-07" db="EMBL/GenBank/DDBJ databases">
        <authorList>
            <person name="Yang Y."/>
            <person name="Bocs S."/>
            <person name="Baudouin L."/>
        </authorList>
    </citation>
    <scope>NUCLEOTIDE SEQUENCE</scope>
    <source>
        <tissue evidence="2">Spear leaf of Hainan Tall coconut</tissue>
    </source>
</reference>
<dbReference type="PANTHER" id="PTHR46773">
    <property type="match status" value="1"/>
</dbReference>
<protein>
    <submittedName>
        <fullName evidence="2">Uncharacterized protein</fullName>
    </submittedName>
</protein>
<proteinExistence type="predicted"/>
<dbReference type="Proteomes" id="UP000797356">
    <property type="component" value="Chromosome 2"/>
</dbReference>
<evidence type="ECO:0000256" key="1">
    <source>
        <dbReference type="SAM" id="MobiDB-lite"/>
    </source>
</evidence>
<organism evidence="2 3">
    <name type="scientific">Cocos nucifera</name>
    <name type="common">Coconut palm</name>
    <dbReference type="NCBI Taxonomy" id="13894"/>
    <lineage>
        <taxon>Eukaryota</taxon>
        <taxon>Viridiplantae</taxon>
        <taxon>Streptophyta</taxon>
        <taxon>Embryophyta</taxon>
        <taxon>Tracheophyta</taxon>
        <taxon>Spermatophyta</taxon>
        <taxon>Magnoliopsida</taxon>
        <taxon>Liliopsida</taxon>
        <taxon>Arecaceae</taxon>
        <taxon>Arecoideae</taxon>
        <taxon>Cocoseae</taxon>
        <taxon>Attaleinae</taxon>
        <taxon>Cocos</taxon>
    </lineage>
</organism>
<dbReference type="PANTHER" id="PTHR46773:SF5">
    <property type="entry name" value="OS04G0487100 PROTEIN"/>
    <property type="match status" value="1"/>
</dbReference>
<evidence type="ECO:0000313" key="3">
    <source>
        <dbReference type="Proteomes" id="UP000797356"/>
    </source>
</evidence>
<evidence type="ECO:0000313" key="2">
    <source>
        <dbReference type="EMBL" id="KAG1331336.1"/>
    </source>
</evidence>